<evidence type="ECO:0000256" key="5">
    <source>
        <dbReference type="ARBA" id="ARBA00022989"/>
    </source>
</evidence>
<name>A0A8H3FCH0_9LECA</name>
<dbReference type="Gene3D" id="1.20.1740.10">
    <property type="entry name" value="Amino acid/polyamine transporter I"/>
    <property type="match status" value="1"/>
</dbReference>
<keyword evidence="2" id="KW-0813">Transport</keyword>
<dbReference type="PROSITE" id="PS00218">
    <property type="entry name" value="AMINO_ACID_PERMEASE_1"/>
    <property type="match status" value="1"/>
</dbReference>
<feature type="transmembrane region" description="Helical" evidence="7">
    <location>
        <begin position="423"/>
        <end position="442"/>
    </location>
</feature>
<feature type="domain" description="Amino acid permease/ SLC12A" evidence="8">
    <location>
        <begin position="60"/>
        <end position="572"/>
    </location>
</feature>
<keyword evidence="6 7" id="KW-0472">Membrane</keyword>
<evidence type="ECO:0000313" key="10">
    <source>
        <dbReference type="Proteomes" id="UP000664521"/>
    </source>
</evidence>
<evidence type="ECO:0000256" key="7">
    <source>
        <dbReference type="SAM" id="Phobius"/>
    </source>
</evidence>
<evidence type="ECO:0000259" key="8">
    <source>
        <dbReference type="Pfam" id="PF00324"/>
    </source>
</evidence>
<evidence type="ECO:0000256" key="2">
    <source>
        <dbReference type="ARBA" id="ARBA00022448"/>
    </source>
</evidence>
<dbReference type="PANTHER" id="PTHR43341">
    <property type="entry name" value="AMINO ACID PERMEASE"/>
    <property type="match status" value="1"/>
</dbReference>
<gene>
    <name evidence="9" type="primary">SLC7A2</name>
    <name evidence="9" type="ORF">HETSPECPRED_004422</name>
</gene>
<keyword evidence="4" id="KW-0029">Amino-acid transport</keyword>
<evidence type="ECO:0000313" key="9">
    <source>
        <dbReference type="EMBL" id="CAF9921060.1"/>
    </source>
</evidence>
<feature type="transmembrane region" description="Helical" evidence="7">
    <location>
        <begin position="171"/>
        <end position="191"/>
    </location>
</feature>
<dbReference type="OrthoDB" id="3900342at2759"/>
<accession>A0A8H3FCH0</accession>
<dbReference type="Pfam" id="PF00324">
    <property type="entry name" value="AA_permease"/>
    <property type="match status" value="1"/>
</dbReference>
<organism evidence="9 10">
    <name type="scientific">Heterodermia speciosa</name>
    <dbReference type="NCBI Taxonomy" id="116794"/>
    <lineage>
        <taxon>Eukaryota</taxon>
        <taxon>Fungi</taxon>
        <taxon>Dikarya</taxon>
        <taxon>Ascomycota</taxon>
        <taxon>Pezizomycotina</taxon>
        <taxon>Lecanoromycetes</taxon>
        <taxon>OSLEUM clade</taxon>
        <taxon>Lecanoromycetidae</taxon>
        <taxon>Caliciales</taxon>
        <taxon>Physciaceae</taxon>
        <taxon>Heterodermia</taxon>
    </lineage>
</organism>
<dbReference type="GO" id="GO:0016020">
    <property type="term" value="C:membrane"/>
    <property type="evidence" value="ECO:0007669"/>
    <property type="project" value="UniProtKB-SubCell"/>
</dbReference>
<feature type="transmembrane region" description="Helical" evidence="7">
    <location>
        <begin position="133"/>
        <end position="159"/>
    </location>
</feature>
<feature type="transmembrane region" description="Helical" evidence="7">
    <location>
        <begin position="507"/>
        <end position="528"/>
    </location>
</feature>
<keyword evidence="5 7" id="KW-1133">Transmembrane helix</keyword>
<dbReference type="InterPro" id="IPR050524">
    <property type="entry name" value="APC_YAT"/>
</dbReference>
<feature type="transmembrane region" description="Helical" evidence="7">
    <location>
        <begin position="454"/>
        <end position="477"/>
    </location>
</feature>
<dbReference type="EMBL" id="CAJPDS010000027">
    <property type="protein sequence ID" value="CAF9921060.1"/>
    <property type="molecule type" value="Genomic_DNA"/>
</dbReference>
<evidence type="ECO:0000256" key="3">
    <source>
        <dbReference type="ARBA" id="ARBA00022692"/>
    </source>
</evidence>
<sequence length="616" mass="68615">MAPRRPSKIPDHIEMIMYPVPETRQDSSADNETSASKLADTVSDTLFKKDSLDRKLERHHITGIAFSGAVGIGFFEISSEIIALGGPVGAIIAYIFAGLVILSVLRCIAEMVSVRPVKGPLMDFPHTFVDEALGFAVGIMYWLANCMSCVTLTISAAMFTQYWPSDFSMPLAVFMLLLAIFFMNACGVQLYGNMEWVFKWMKILLLVALCIVMIAIKAGAGSGRDRRVDSKFEISPGYSPTGFFAKAGTSSVDRDQVAILGTGGRILAVWTCTTLAMFQFMGGEIVLVTAGEAKRPRRDLPTAARYMYLLPVGFYLVAILLVGLNVNYLDPRIYHSHISWYPESEPRLDGIATVLRSPFVIAIKNAGIKFLPGFLDACFIISAMTAANSALYVSSRTLFVLAQRSKHDLIVRTLGRTNNGHTPLAAIFVSFLPGLLAFLAVKSQNATFQEPIHVFGRLYTGSVLCIYGSECIAFLRFKKGLAFYHRIMDRDGKMYKLNYYRAHWQPLWAYLGLLLSSLLMIFSGWAAIYDLVARSDGVNRRDAIVDLVAAYLGPALFFCIYLLYKWRYKTQFRGLVDMRDVWFPANVPDEDDEGTGTNNSLKGGKGRFREFLSWIR</sequence>
<feature type="transmembrane region" description="Helical" evidence="7">
    <location>
        <begin position="379"/>
        <end position="402"/>
    </location>
</feature>
<keyword evidence="10" id="KW-1185">Reference proteome</keyword>
<comment type="subcellular location">
    <subcellularLocation>
        <location evidence="1">Membrane</location>
        <topology evidence="1">Multi-pass membrane protein</topology>
    </subcellularLocation>
</comment>
<feature type="transmembrane region" description="Helical" evidence="7">
    <location>
        <begin position="203"/>
        <end position="220"/>
    </location>
</feature>
<protein>
    <submittedName>
        <fullName evidence="9">Cationic amino acid transporter 2</fullName>
    </submittedName>
</protein>
<comment type="caution">
    <text evidence="9">The sequence shown here is derived from an EMBL/GenBank/DDBJ whole genome shotgun (WGS) entry which is preliminary data.</text>
</comment>
<reference evidence="9" key="1">
    <citation type="submission" date="2021-03" db="EMBL/GenBank/DDBJ databases">
        <authorList>
            <person name="Tagirdzhanova G."/>
        </authorList>
    </citation>
    <scope>NUCLEOTIDE SEQUENCE</scope>
</reference>
<feature type="transmembrane region" description="Helical" evidence="7">
    <location>
        <begin position="267"/>
        <end position="287"/>
    </location>
</feature>
<feature type="transmembrane region" description="Helical" evidence="7">
    <location>
        <begin position="543"/>
        <end position="564"/>
    </location>
</feature>
<feature type="transmembrane region" description="Helical" evidence="7">
    <location>
        <begin position="308"/>
        <end position="329"/>
    </location>
</feature>
<keyword evidence="3 7" id="KW-0812">Transmembrane</keyword>
<proteinExistence type="predicted"/>
<dbReference type="InterPro" id="IPR004841">
    <property type="entry name" value="AA-permease/SLC12A_dom"/>
</dbReference>
<dbReference type="Proteomes" id="UP000664521">
    <property type="component" value="Unassembled WGS sequence"/>
</dbReference>
<evidence type="ECO:0000256" key="1">
    <source>
        <dbReference type="ARBA" id="ARBA00004141"/>
    </source>
</evidence>
<dbReference type="AlphaFoldDB" id="A0A8H3FCH0"/>
<feature type="transmembrane region" description="Helical" evidence="7">
    <location>
        <begin position="91"/>
        <end position="112"/>
    </location>
</feature>
<dbReference type="PIRSF" id="PIRSF006060">
    <property type="entry name" value="AA_transporter"/>
    <property type="match status" value="1"/>
</dbReference>
<dbReference type="PANTHER" id="PTHR43341:SF21">
    <property type="entry name" value="GENERAL AMINO ACID PERMEASE-RELATED"/>
    <property type="match status" value="1"/>
</dbReference>
<evidence type="ECO:0000256" key="4">
    <source>
        <dbReference type="ARBA" id="ARBA00022970"/>
    </source>
</evidence>
<dbReference type="GO" id="GO:0015171">
    <property type="term" value="F:amino acid transmembrane transporter activity"/>
    <property type="evidence" value="ECO:0007669"/>
    <property type="project" value="TreeGrafter"/>
</dbReference>
<evidence type="ECO:0000256" key="6">
    <source>
        <dbReference type="ARBA" id="ARBA00023136"/>
    </source>
</evidence>
<dbReference type="InterPro" id="IPR004840">
    <property type="entry name" value="Amino_acid_permease_CS"/>
</dbReference>